<dbReference type="GO" id="GO:0006265">
    <property type="term" value="P:DNA topological change"/>
    <property type="evidence" value="ECO:0007669"/>
    <property type="project" value="UniProtKB-UniRule"/>
</dbReference>
<dbReference type="Proteomes" id="UP000824162">
    <property type="component" value="Unassembled WGS sequence"/>
</dbReference>
<keyword evidence="6 7" id="KW-0413">Isomerase</keyword>
<dbReference type="AlphaFoldDB" id="A0A9D1PQB9"/>
<dbReference type="Pfam" id="PF03989">
    <property type="entry name" value="DNA_gyraseA_C"/>
    <property type="match status" value="2"/>
</dbReference>
<evidence type="ECO:0000313" key="10">
    <source>
        <dbReference type="EMBL" id="HIV85956.1"/>
    </source>
</evidence>
<keyword evidence="8" id="KW-0175">Coiled coil</keyword>
<dbReference type="SMART" id="SM00434">
    <property type="entry name" value="TOP4c"/>
    <property type="match status" value="1"/>
</dbReference>
<dbReference type="InterPro" id="IPR006691">
    <property type="entry name" value="GyrA/parC_rep"/>
</dbReference>
<sequence length="732" mass="81611">MKKPLIQEQPIVDTLEENYMPYAMSVIISRAIPEIDGLKPSHRKLLYTMYKMGLLNGGLTKSANVVGQTMKLNPHGDAAIYETMVRLTDGNGALLAPLVKSKGNFGRVYSRDMAYAASRYTEVKLNPICAELFSELDKDTVNFTDNYDGTMQEPTLLPTTFPNILANPNQGIAVGMASNICSFNLRELCSATIALMNDPEADLTEIMPAPDFPTGGTLIYKRDEIRDIYRTGRGSFKLRAKYSYDKSQNCIDITEIPYTTTIEVIIDKIVDLVKAGKVKEISDVRDETDLKGLKITIDLKRGSDPEKLMAKLFKMTSLEDSFSCNFNILIEGSPLVLGVNDIISEWLVFRRNCVKRAISFDIDKKSSKLHLLEGLSLILLDIDKAIRIVRETEEDSMVIPNLMDGFGITEAQAEFVAEIKLRNLNKDYIIKRTDEIDSLKKELDELKATLGSTKKIHRLIEKQLLAVSKKYGRDRLTEIVDANKIAEVTPESEIEDYSVKLFRTREGYLKKISLVSLRTSGEQRLKDEDEIIQEAEARNSSELLFFTKSGDVYKIKAFDVPDSKASLLGEFIPNLIGLTDKEEIMGMAATDDFSGEAVFCFESGKVAKIPLSAYKTKTNRRKLSGGFSVKSPLTEMFILSAEDGRTEDVDIVLFSDKGRAVTFSTEKIPLKATRSSQGVNVMTSKKGSIVSSAKTAENSGLKDIERFRTKTLPAVGAPVRDQDLGIEQISFE</sequence>
<dbReference type="GO" id="GO:0003677">
    <property type="term" value="F:DNA binding"/>
    <property type="evidence" value="ECO:0007669"/>
    <property type="project" value="UniProtKB-UniRule"/>
</dbReference>
<dbReference type="Gene3D" id="2.120.10.90">
    <property type="entry name" value="DNA gyrase/topoisomerase IV, subunit A, C-terminal"/>
    <property type="match status" value="1"/>
</dbReference>
<comment type="similarity">
    <text evidence="2">Belongs to the type II topoisomerase GyrA/ParC subunit family.</text>
</comment>
<evidence type="ECO:0000256" key="6">
    <source>
        <dbReference type="ARBA" id="ARBA00023235"/>
    </source>
</evidence>
<dbReference type="SUPFAM" id="SSF101904">
    <property type="entry name" value="GyrA/ParC C-terminal domain-like"/>
    <property type="match status" value="1"/>
</dbReference>
<dbReference type="Pfam" id="PF00521">
    <property type="entry name" value="DNA_topoisoIV"/>
    <property type="match status" value="1"/>
</dbReference>
<evidence type="ECO:0000256" key="4">
    <source>
        <dbReference type="ARBA" id="ARBA00023029"/>
    </source>
</evidence>
<dbReference type="InterPro" id="IPR013760">
    <property type="entry name" value="Topo_IIA-like_dom_sf"/>
</dbReference>
<dbReference type="CDD" id="cd00187">
    <property type="entry name" value="TOP4c"/>
    <property type="match status" value="1"/>
</dbReference>
<dbReference type="EMBL" id="DXIJ01000080">
    <property type="protein sequence ID" value="HIV85956.1"/>
    <property type="molecule type" value="Genomic_DNA"/>
</dbReference>
<evidence type="ECO:0000256" key="5">
    <source>
        <dbReference type="ARBA" id="ARBA00023125"/>
    </source>
</evidence>
<dbReference type="SUPFAM" id="SSF56719">
    <property type="entry name" value="Type II DNA topoisomerase"/>
    <property type="match status" value="1"/>
</dbReference>
<accession>A0A9D1PQB9</accession>
<keyword evidence="4 7" id="KW-0799">Topoisomerase</keyword>
<dbReference type="PROSITE" id="PS52040">
    <property type="entry name" value="TOPO_IIA"/>
    <property type="match status" value="1"/>
</dbReference>
<dbReference type="Gene3D" id="1.10.268.10">
    <property type="entry name" value="Topoisomerase, domain 3"/>
    <property type="match status" value="1"/>
</dbReference>
<dbReference type="InterPro" id="IPR002205">
    <property type="entry name" value="Topo_IIA_dom_A"/>
</dbReference>
<evidence type="ECO:0000256" key="1">
    <source>
        <dbReference type="ARBA" id="ARBA00000185"/>
    </source>
</evidence>
<organism evidence="10 11">
    <name type="scientific">Candidatus Monoglobus merdigallinarum</name>
    <dbReference type="NCBI Taxonomy" id="2838698"/>
    <lineage>
        <taxon>Bacteria</taxon>
        <taxon>Bacillati</taxon>
        <taxon>Bacillota</taxon>
        <taxon>Clostridia</taxon>
        <taxon>Monoglobales</taxon>
        <taxon>Monoglobaceae</taxon>
        <taxon>Monoglobus</taxon>
    </lineage>
</organism>
<dbReference type="GO" id="GO:0005524">
    <property type="term" value="F:ATP binding"/>
    <property type="evidence" value="ECO:0007669"/>
    <property type="project" value="InterPro"/>
</dbReference>
<dbReference type="GO" id="GO:0009330">
    <property type="term" value="C:DNA topoisomerase type II (double strand cut, ATP-hydrolyzing) complex"/>
    <property type="evidence" value="ECO:0007669"/>
    <property type="project" value="TreeGrafter"/>
</dbReference>
<evidence type="ECO:0000256" key="8">
    <source>
        <dbReference type="SAM" id="Coils"/>
    </source>
</evidence>
<dbReference type="EC" id="5.6.2.2" evidence="3"/>
<feature type="domain" description="Topo IIA-type catalytic" evidence="9">
    <location>
        <begin position="31"/>
        <end position="494"/>
    </location>
</feature>
<evidence type="ECO:0000313" key="11">
    <source>
        <dbReference type="Proteomes" id="UP000824162"/>
    </source>
</evidence>
<dbReference type="Gene3D" id="3.30.1360.40">
    <property type="match status" value="1"/>
</dbReference>
<dbReference type="PANTHER" id="PTHR43493:SF5">
    <property type="entry name" value="DNA GYRASE SUBUNIT A, CHLOROPLASTIC_MITOCHONDRIAL"/>
    <property type="match status" value="1"/>
</dbReference>
<gene>
    <name evidence="10" type="ORF">H9900_04010</name>
</gene>
<proteinExistence type="inferred from homology"/>
<evidence type="ECO:0000259" key="9">
    <source>
        <dbReference type="PROSITE" id="PS52040"/>
    </source>
</evidence>
<dbReference type="PANTHER" id="PTHR43493">
    <property type="entry name" value="DNA GYRASE/TOPOISOMERASE SUBUNIT A"/>
    <property type="match status" value="1"/>
</dbReference>
<dbReference type="InterPro" id="IPR013758">
    <property type="entry name" value="Topo_IIA_A/C_ab"/>
</dbReference>
<comment type="caution">
    <text evidence="10">The sequence shown here is derived from an EMBL/GenBank/DDBJ whole genome shotgun (WGS) entry which is preliminary data.</text>
</comment>
<dbReference type="InterPro" id="IPR050220">
    <property type="entry name" value="Type_II_DNA_Topoisomerases"/>
</dbReference>
<protein>
    <recommendedName>
        <fullName evidence="3">DNA topoisomerase (ATP-hydrolyzing)</fullName>
        <ecNumber evidence="3">5.6.2.2</ecNumber>
    </recommendedName>
</protein>
<reference evidence="10" key="1">
    <citation type="journal article" date="2021" name="PeerJ">
        <title>Extensive microbial diversity within the chicken gut microbiome revealed by metagenomics and culture.</title>
        <authorList>
            <person name="Gilroy R."/>
            <person name="Ravi A."/>
            <person name="Getino M."/>
            <person name="Pursley I."/>
            <person name="Horton D.L."/>
            <person name="Alikhan N.F."/>
            <person name="Baker D."/>
            <person name="Gharbi K."/>
            <person name="Hall N."/>
            <person name="Watson M."/>
            <person name="Adriaenssens E.M."/>
            <person name="Foster-Nyarko E."/>
            <person name="Jarju S."/>
            <person name="Secka A."/>
            <person name="Antonio M."/>
            <person name="Oren A."/>
            <person name="Chaudhuri R.R."/>
            <person name="La Ragione R."/>
            <person name="Hildebrand F."/>
            <person name="Pallen M.J."/>
        </authorList>
    </citation>
    <scope>NUCLEOTIDE SEQUENCE</scope>
    <source>
        <strain evidence="10">5790</strain>
    </source>
</reference>
<dbReference type="Gene3D" id="3.90.199.10">
    <property type="entry name" value="Topoisomerase II, domain 5"/>
    <property type="match status" value="1"/>
</dbReference>
<evidence type="ECO:0000256" key="3">
    <source>
        <dbReference type="ARBA" id="ARBA00012895"/>
    </source>
</evidence>
<name>A0A9D1PQB9_9FIRM</name>
<evidence type="ECO:0000256" key="7">
    <source>
        <dbReference type="PROSITE-ProRule" id="PRU01384"/>
    </source>
</evidence>
<feature type="active site" description="O-(5'-phospho-DNA)-tyrosine intermediate" evidence="7">
    <location>
        <position position="120"/>
    </location>
</feature>
<dbReference type="GO" id="GO:0034335">
    <property type="term" value="F:DNA negative supercoiling activity"/>
    <property type="evidence" value="ECO:0007669"/>
    <property type="project" value="UniProtKB-ARBA"/>
</dbReference>
<evidence type="ECO:0000256" key="2">
    <source>
        <dbReference type="ARBA" id="ARBA00008263"/>
    </source>
</evidence>
<keyword evidence="5 7" id="KW-0238">DNA-binding</keyword>
<dbReference type="InterPro" id="IPR035516">
    <property type="entry name" value="Gyrase/topoIV_suA_C"/>
</dbReference>
<comment type="catalytic activity">
    <reaction evidence="1 7">
        <text>ATP-dependent breakage, passage and rejoining of double-stranded DNA.</text>
        <dbReference type="EC" id="5.6.2.2"/>
    </reaction>
</comment>
<feature type="coiled-coil region" evidence="8">
    <location>
        <begin position="429"/>
        <end position="456"/>
    </location>
</feature>
<dbReference type="InterPro" id="IPR013757">
    <property type="entry name" value="Topo_IIA_A_a_sf"/>
</dbReference>
<reference evidence="10" key="2">
    <citation type="submission" date="2021-04" db="EMBL/GenBank/DDBJ databases">
        <authorList>
            <person name="Gilroy R."/>
        </authorList>
    </citation>
    <scope>NUCLEOTIDE SEQUENCE</scope>
    <source>
        <strain evidence="10">5790</strain>
    </source>
</reference>